<dbReference type="GeneID" id="27331328"/>
<dbReference type="AlphaFoldDB" id="A0A0D2C0D3"/>
<feature type="signal peptide" evidence="1">
    <location>
        <begin position="1"/>
        <end position="23"/>
    </location>
</feature>
<evidence type="ECO:0000313" key="4">
    <source>
        <dbReference type="Proteomes" id="UP000053328"/>
    </source>
</evidence>
<dbReference type="RefSeq" id="XP_016237270.1">
    <property type="nucleotide sequence ID" value="XM_016378593.1"/>
</dbReference>
<feature type="domain" description="Polysaccharide pyruvyl transferase" evidence="2">
    <location>
        <begin position="84"/>
        <end position="333"/>
    </location>
</feature>
<keyword evidence="1" id="KW-0732">Signal</keyword>
<dbReference type="OrthoDB" id="414175at2759"/>
<dbReference type="EMBL" id="KN847494">
    <property type="protein sequence ID" value="KIW17054.1"/>
    <property type="molecule type" value="Genomic_DNA"/>
</dbReference>
<name>A0A0D2C0D3_9EURO</name>
<evidence type="ECO:0000313" key="3">
    <source>
        <dbReference type="EMBL" id="KIW17054.1"/>
    </source>
</evidence>
<dbReference type="Proteomes" id="UP000053328">
    <property type="component" value="Unassembled WGS sequence"/>
</dbReference>
<accession>A0A0D2C0D3</accession>
<proteinExistence type="predicted"/>
<feature type="chain" id="PRO_5002239420" description="Polysaccharide pyruvyl transferase domain-containing protein" evidence="1">
    <location>
        <begin position="24"/>
        <end position="388"/>
    </location>
</feature>
<sequence length="388" mass="43846">MYISRQWLLTLLIVFSFAVVYLSHSGSSAIHSSIHSVVSSIKGSHNGKCQSTLESHVALLVQEYSRMLPGVTHVAMIGYPNHSNKGDSAIWTGEKVLLEQLGIETVYACVTNRDYREADMREALESHGGPEKAAILFHGGGNFGDIWPAPQINREQVAEDFPDYRIRSFPQTYKFYDDKALARAQQAFSKHPDLQLTARDTKSFMAMQNDFGSKHEVSLLPDLATMLITKPVPERRVNSIYDMLFLARTDHEGAQDHRKEKDVIAELQLVEDEDGSTHETNVTVADWIKMDPTGLKGATFDEQAQRRVDWTYKYLSENGLIISDRLHVHILSTVWGLDHVAVEEGTYAKLRTYHDTWLLGCGDRVAMTQSVREAVDAAKAWYKRGRKF</sequence>
<reference evidence="3 4" key="1">
    <citation type="submission" date="2015-01" db="EMBL/GenBank/DDBJ databases">
        <title>The Genome Sequence of Exophiala spinifera CBS89968.</title>
        <authorList>
            <consortium name="The Broad Institute Genomics Platform"/>
            <person name="Cuomo C."/>
            <person name="de Hoog S."/>
            <person name="Gorbushina A."/>
            <person name="Stielow B."/>
            <person name="Teixiera M."/>
            <person name="Abouelleil A."/>
            <person name="Chapman S.B."/>
            <person name="Priest M."/>
            <person name="Young S.K."/>
            <person name="Wortman J."/>
            <person name="Nusbaum C."/>
            <person name="Birren B."/>
        </authorList>
    </citation>
    <scope>NUCLEOTIDE SEQUENCE [LARGE SCALE GENOMIC DNA]</scope>
    <source>
        <strain evidence="3 4">CBS 89968</strain>
    </source>
</reference>
<dbReference type="Pfam" id="PF04230">
    <property type="entry name" value="PS_pyruv_trans"/>
    <property type="match status" value="1"/>
</dbReference>
<keyword evidence="4" id="KW-1185">Reference proteome</keyword>
<protein>
    <recommendedName>
        <fullName evidence="2">Polysaccharide pyruvyl transferase domain-containing protein</fullName>
    </recommendedName>
</protein>
<evidence type="ECO:0000259" key="2">
    <source>
        <dbReference type="Pfam" id="PF04230"/>
    </source>
</evidence>
<dbReference type="HOGENOM" id="CLU_045699_0_0_1"/>
<organism evidence="3 4">
    <name type="scientific">Exophiala spinifera</name>
    <dbReference type="NCBI Taxonomy" id="91928"/>
    <lineage>
        <taxon>Eukaryota</taxon>
        <taxon>Fungi</taxon>
        <taxon>Dikarya</taxon>
        <taxon>Ascomycota</taxon>
        <taxon>Pezizomycotina</taxon>
        <taxon>Eurotiomycetes</taxon>
        <taxon>Chaetothyriomycetidae</taxon>
        <taxon>Chaetothyriales</taxon>
        <taxon>Herpotrichiellaceae</taxon>
        <taxon>Exophiala</taxon>
    </lineage>
</organism>
<dbReference type="InterPro" id="IPR007345">
    <property type="entry name" value="Polysacch_pyruvyl_Trfase"/>
</dbReference>
<dbReference type="VEuPathDB" id="FungiDB:PV08_04245"/>
<gene>
    <name evidence="3" type="ORF">PV08_04245</name>
</gene>
<evidence type="ECO:0000256" key="1">
    <source>
        <dbReference type="SAM" id="SignalP"/>
    </source>
</evidence>